<gene>
    <name evidence="1" type="ORF">GCM10009118_04180</name>
</gene>
<name>A0ABN1ML81_9FLAO</name>
<keyword evidence="2" id="KW-1185">Reference proteome</keyword>
<protein>
    <submittedName>
        <fullName evidence="1">Uncharacterized protein</fullName>
    </submittedName>
</protein>
<comment type="caution">
    <text evidence="1">The sequence shown here is derived from an EMBL/GenBank/DDBJ whole genome shotgun (WGS) entry which is preliminary data.</text>
</comment>
<sequence length="115" mass="13481">MDYDIEIRFQKLVKILDEKFGGGLDVQSILFLIGVQELGQGFRKFKKNEKMDLMHIAVCTVLMPSGHYEFKGRDEDGWPHFELKKELPVLSQREQEHLMKEAIIEYFAQDTEFAV</sequence>
<proteinExistence type="predicted"/>
<organism evidence="1 2">
    <name type="scientific">Wandonia haliotis</name>
    <dbReference type="NCBI Taxonomy" id="574963"/>
    <lineage>
        <taxon>Bacteria</taxon>
        <taxon>Pseudomonadati</taxon>
        <taxon>Bacteroidota</taxon>
        <taxon>Flavobacteriia</taxon>
        <taxon>Flavobacteriales</taxon>
        <taxon>Crocinitomicaceae</taxon>
        <taxon>Wandonia</taxon>
    </lineage>
</organism>
<dbReference type="RefSeq" id="WP_343784617.1">
    <property type="nucleotide sequence ID" value="NZ_BAAAFH010000003.1"/>
</dbReference>
<accession>A0ABN1ML81</accession>
<evidence type="ECO:0000313" key="1">
    <source>
        <dbReference type="EMBL" id="GAA0874010.1"/>
    </source>
</evidence>
<dbReference type="Proteomes" id="UP001501126">
    <property type="component" value="Unassembled WGS sequence"/>
</dbReference>
<reference evidence="1 2" key="1">
    <citation type="journal article" date="2019" name="Int. J. Syst. Evol. Microbiol.">
        <title>The Global Catalogue of Microorganisms (GCM) 10K type strain sequencing project: providing services to taxonomists for standard genome sequencing and annotation.</title>
        <authorList>
            <consortium name="The Broad Institute Genomics Platform"/>
            <consortium name="The Broad Institute Genome Sequencing Center for Infectious Disease"/>
            <person name="Wu L."/>
            <person name="Ma J."/>
        </authorList>
    </citation>
    <scope>NUCLEOTIDE SEQUENCE [LARGE SCALE GENOMIC DNA]</scope>
    <source>
        <strain evidence="1 2">JCM 16083</strain>
    </source>
</reference>
<evidence type="ECO:0000313" key="2">
    <source>
        <dbReference type="Proteomes" id="UP001501126"/>
    </source>
</evidence>
<dbReference type="EMBL" id="BAAAFH010000003">
    <property type="protein sequence ID" value="GAA0874010.1"/>
    <property type="molecule type" value="Genomic_DNA"/>
</dbReference>